<dbReference type="OrthoDB" id="3766406at2759"/>
<reference evidence="2 3" key="1">
    <citation type="submission" date="2014-04" db="EMBL/GenBank/DDBJ databases">
        <authorList>
            <consortium name="DOE Joint Genome Institute"/>
            <person name="Kuo A."/>
            <person name="Martino E."/>
            <person name="Perotto S."/>
            <person name="Kohler A."/>
            <person name="Nagy L.G."/>
            <person name="Floudas D."/>
            <person name="Copeland A."/>
            <person name="Barry K.W."/>
            <person name="Cichocki N."/>
            <person name="Veneault-Fourrey C."/>
            <person name="LaButti K."/>
            <person name="Lindquist E.A."/>
            <person name="Lipzen A."/>
            <person name="Lundell T."/>
            <person name="Morin E."/>
            <person name="Murat C."/>
            <person name="Sun H."/>
            <person name="Tunlid A."/>
            <person name="Henrissat B."/>
            <person name="Grigoriev I.V."/>
            <person name="Hibbett D.S."/>
            <person name="Martin F."/>
            <person name="Nordberg H.P."/>
            <person name="Cantor M.N."/>
            <person name="Hua S.X."/>
        </authorList>
    </citation>
    <scope>NUCLEOTIDE SEQUENCE [LARGE SCALE GENOMIC DNA]</scope>
    <source>
        <strain evidence="2 3">Zn</strain>
    </source>
</reference>
<reference evidence="3" key="2">
    <citation type="submission" date="2015-01" db="EMBL/GenBank/DDBJ databases">
        <title>Evolutionary Origins and Diversification of the Mycorrhizal Mutualists.</title>
        <authorList>
            <consortium name="DOE Joint Genome Institute"/>
            <consortium name="Mycorrhizal Genomics Consortium"/>
            <person name="Kohler A."/>
            <person name="Kuo A."/>
            <person name="Nagy L.G."/>
            <person name="Floudas D."/>
            <person name="Copeland A."/>
            <person name="Barry K.W."/>
            <person name="Cichocki N."/>
            <person name="Veneault-Fourrey C."/>
            <person name="LaButti K."/>
            <person name="Lindquist E.A."/>
            <person name="Lipzen A."/>
            <person name="Lundell T."/>
            <person name="Morin E."/>
            <person name="Murat C."/>
            <person name="Riley R."/>
            <person name="Ohm R."/>
            <person name="Sun H."/>
            <person name="Tunlid A."/>
            <person name="Henrissat B."/>
            <person name="Grigoriev I.V."/>
            <person name="Hibbett D.S."/>
            <person name="Martin F."/>
        </authorList>
    </citation>
    <scope>NUCLEOTIDE SEQUENCE [LARGE SCALE GENOMIC DNA]</scope>
    <source>
        <strain evidence="3">Zn</strain>
    </source>
</reference>
<name>A0A0C3DT31_OIDMZ</name>
<protein>
    <recommendedName>
        <fullName evidence="1">F-box domain-containing protein</fullName>
    </recommendedName>
</protein>
<evidence type="ECO:0000313" key="3">
    <source>
        <dbReference type="Proteomes" id="UP000054321"/>
    </source>
</evidence>
<accession>A0A0C3DT31</accession>
<feature type="domain" description="F-box" evidence="1">
    <location>
        <begin position="29"/>
        <end position="64"/>
    </location>
</feature>
<proteinExistence type="predicted"/>
<evidence type="ECO:0000259" key="1">
    <source>
        <dbReference type="Pfam" id="PF12937"/>
    </source>
</evidence>
<gene>
    <name evidence="2" type="ORF">OIDMADRAFT_51049</name>
</gene>
<evidence type="ECO:0000313" key="2">
    <source>
        <dbReference type="EMBL" id="KIN05233.1"/>
    </source>
</evidence>
<sequence>MDMIRRFFKLLKWYEAEGRPFALEAPPLRKLPHELILHIASYLPPESAASLTISCHTLYSCLEMEYLQPLKKAECSVVNGFLRLLDRDLPGHLLCLHCSKFHSMSLAETHIPSRRSFQTCKPLLACWKADSESDVIAAIHSEFSSTIFRMVMKAHRQGHDTTNLINHLSYGPMNFARSGFVEQCSATVRIQDGSLLVREQRVFMIPSSKKVPLPWHGCIDICPHIQFTTMLSLYRYGIQIPHSDEIRGHKNRQGIIYCKHCYTEFRVDFKGYGRDGNAMFITRWMDIGEGRDESDLKWRSRLWYRTGTLRKTAAFRRGSICAAFEQKADSEFRFDSLLTAQDEKDLRKKSPWPWPEKVELSYDRATRYFAVRCGKFVPF</sequence>
<organism evidence="2 3">
    <name type="scientific">Oidiodendron maius (strain Zn)</name>
    <dbReference type="NCBI Taxonomy" id="913774"/>
    <lineage>
        <taxon>Eukaryota</taxon>
        <taxon>Fungi</taxon>
        <taxon>Dikarya</taxon>
        <taxon>Ascomycota</taxon>
        <taxon>Pezizomycotina</taxon>
        <taxon>Leotiomycetes</taxon>
        <taxon>Leotiomycetes incertae sedis</taxon>
        <taxon>Myxotrichaceae</taxon>
        <taxon>Oidiodendron</taxon>
    </lineage>
</organism>
<dbReference type="Pfam" id="PF12937">
    <property type="entry name" value="F-box-like"/>
    <property type="match status" value="1"/>
</dbReference>
<dbReference type="HOGENOM" id="CLU_048626_0_0_1"/>
<dbReference type="InterPro" id="IPR001810">
    <property type="entry name" value="F-box_dom"/>
</dbReference>
<dbReference type="InParanoid" id="A0A0C3DT31"/>
<dbReference type="InterPro" id="IPR036047">
    <property type="entry name" value="F-box-like_dom_sf"/>
</dbReference>
<dbReference type="SUPFAM" id="SSF81383">
    <property type="entry name" value="F-box domain"/>
    <property type="match status" value="1"/>
</dbReference>
<keyword evidence="3" id="KW-1185">Reference proteome</keyword>
<dbReference type="AlphaFoldDB" id="A0A0C3DT31"/>
<dbReference type="Proteomes" id="UP000054321">
    <property type="component" value="Unassembled WGS sequence"/>
</dbReference>
<dbReference type="EMBL" id="KN832872">
    <property type="protein sequence ID" value="KIN05233.1"/>
    <property type="molecule type" value="Genomic_DNA"/>
</dbReference>